<dbReference type="GO" id="GO:0036503">
    <property type="term" value="P:ERAD pathway"/>
    <property type="evidence" value="ECO:0007669"/>
    <property type="project" value="TreeGrafter"/>
</dbReference>
<dbReference type="SUPFAM" id="SSF49785">
    <property type="entry name" value="Galactose-binding domain-like"/>
    <property type="match status" value="1"/>
</dbReference>
<dbReference type="SMART" id="SM01198">
    <property type="entry name" value="FBA"/>
    <property type="match status" value="1"/>
</dbReference>
<reference evidence="3" key="1">
    <citation type="submission" date="2021-11" db="EMBL/GenBank/DDBJ databases">
        <authorList>
            <person name="Schell T."/>
        </authorList>
    </citation>
    <scope>NUCLEOTIDE SEQUENCE</scope>
    <source>
        <strain evidence="3">M5</strain>
    </source>
</reference>
<dbReference type="PANTHER" id="PTHR12125:SF5">
    <property type="entry name" value="F-BOX DOMAIN-CONTAINING PROTEIN"/>
    <property type="match status" value="1"/>
</dbReference>
<dbReference type="EMBL" id="CAKKLH010000131">
    <property type="protein sequence ID" value="CAH0104246.1"/>
    <property type="molecule type" value="Genomic_DNA"/>
</dbReference>
<sequence length="130" mass="14481">MEVLSKSGDGFAFEQPPAGSDQVPVEAENDSKLVENACFSTSYHSCSKEQVIDLSALGINSEVIKQCKPKIHIIDWYAGRFDCGCVEHCFKEYPDNVRFVKFYHGGTDRQFWAGHYGAKMTGSSVIISFD</sequence>
<evidence type="ECO:0000256" key="1">
    <source>
        <dbReference type="SAM" id="MobiDB-lite"/>
    </source>
</evidence>
<dbReference type="Pfam" id="PF04300">
    <property type="entry name" value="FBA"/>
    <property type="match status" value="1"/>
</dbReference>
<protein>
    <recommendedName>
        <fullName evidence="2">FBA domain-containing protein</fullName>
    </recommendedName>
</protein>
<comment type="caution">
    <text evidence="3">The sequence shown here is derived from an EMBL/GenBank/DDBJ whole genome shotgun (WGS) entry which is preliminary data.</text>
</comment>
<dbReference type="PANTHER" id="PTHR12125">
    <property type="entry name" value="F-BOX ONLY PROTEIN 6-LIKE PROTEIN"/>
    <property type="match status" value="1"/>
</dbReference>
<dbReference type="GO" id="GO:0005737">
    <property type="term" value="C:cytoplasm"/>
    <property type="evidence" value="ECO:0007669"/>
    <property type="project" value="UniProtKB-ARBA"/>
</dbReference>
<name>A0A8J2WJB3_9CRUS</name>
<evidence type="ECO:0000259" key="2">
    <source>
        <dbReference type="PROSITE" id="PS51114"/>
    </source>
</evidence>
<dbReference type="GO" id="GO:0031146">
    <property type="term" value="P:SCF-dependent proteasomal ubiquitin-dependent protein catabolic process"/>
    <property type="evidence" value="ECO:0007669"/>
    <property type="project" value="TreeGrafter"/>
</dbReference>
<dbReference type="GO" id="GO:0019005">
    <property type="term" value="C:SCF ubiquitin ligase complex"/>
    <property type="evidence" value="ECO:0007669"/>
    <property type="project" value="TreeGrafter"/>
</dbReference>
<dbReference type="OrthoDB" id="1107553at2759"/>
<dbReference type="InterPro" id="IPR007397">
    <property type="entry name" value="F-box-assoc_dom"/>
</dbReference>
<dbReference type="InterPro" id="IPR039752">
    <property type="entry name" value="F-box_only"/>
</dbReference>
<accession>A0A8J2WJB3</accession>
<dbReference type="GO" id="GO:0061630">
    <property type="term" value="F:ubiquitin protein ligase activity"/>
    <property type="evidence" value="ECO:0007669"/>
    <property type="project" value="TreeGrafter"/>
</dbReference>
<dbReference type="GO" id="GO:0006516">
    <property type="term" value="P:glycoprotein catabolic process"/>
    <property type="evidence" value="ECO:0007669"/>
    <property type="project" value="TreeGrafter"/>
</dbReference>
<evidence type="ECO:0000313" key="4">
    <source>
        <dbReference type="Proteomes" id="UP000789390"/>
    </source>
</evidence>
<proteinExistence type="predicted"/>
<organism evidence="3 4">
    <name type="scientific">Daphnia galeata</name>
    <dbReference type="NCBI Taxonomy" id="27404"/>
    <lineage>
        <taxon>Eukaryota</taxon>
        <taxon>Metazoa</taxon>
        <taxon>Ecdysozoa</taxon>
        <taxon>Arthropoda</taxon>
        <taxon>Crustacea</taxon>
        <taxon>Branchiopoda</taxon>
        <taxon>Diplostraca</taxon>
        <taxon>Cladocera</taxon>
        <taxon>Anomopoda</taxon>
        <taxon>Daphniidae</taxon>
        <taxon>Daphnia</taxon>
    </lineage>
</organism>
<dbReference type="InterPro" id="IPR008979">
    <property type="entry name" value="Galactose-bd-like_sf"/>
</dbReference>
<dbReference type="Proteomes" id="UP000789390">
    <property type="component" value="Unassembled WGS sequence"/>
</dbReference>
<feature type="domain" description="FBA" evidence="2">
    <location>
        <begin position="1"/>
        <end position="130"/>
    </location>
</feature>
<dbReference type="PROSITE" id="PS51114">
    <property type="entry name" value="FBA"/>
    <property type="match status" value="1"/>
</dbReference>
<keyword evidence="4" id="KW-1185">Reference proteome</keyword>
<feature type="region of interest" description="Disordered" evidence="1">
    <location>
        <begin position="1"/>
        <end position="24"/>
    </location>
</feature>
<gene>
    <name evidence="3" type="ORF">DGAL_LOCUS6966</name>
</gene>
<dbReference type="AlphaFoldDB" id="A0A8J2WJB3"/>
<dbReference type="Gene3D" id="2.60.120.260">
    <property type="entry name" value="Galactose-binding domain-like"/>
    <property type="match status" value="2"/>
</dbReference>
<evidence type="ECO:0000313" key="3">
    <source>
        <dbReference type="EMBL" id="CAH0104246.1"/>
    </source>
</evidence>